<feature type="domain" description="HTH iclR-type" evidence="4">
    <location>
        <begin position="10"/>
        <end position="72"/>
    </location>
</feature>
<name>A0ABN6VR06_9BACT</name>
<accession>A0ABN6VR06</accession>
<dbReference type="Pfam" id="PF09339">
    <property type="entry name" value="HTH_IclR"/>
    <property type="match status" value="1"/>
</dbReference>
<evidence type="ECO:0000313" key="7">
    <source>
        <dbReference type="Proteomes" id="UP001317705"/>
    </source>
</evidence>
<keyword evidence="3" id="KW-0804">Transcription</keyword>
<dbReference type="PROSITE" id="PS51077">
    <property type="entry name" value="HTH_ICLR"/>
    <property type="match status" value="1"/>
</dbReference>
<dbReference type="Gene3D" id="1.10.10.10">
    <property type="entry name" value="Winged helix-like DNA-binding domain superfamily/Winged helix DNA-binding domain"/>
    <property type="match status" value="1"/>
</dbReference>
<evidence type="ECO:0000256" key="3">
    <source>
        <dbReference type="ARBA" id="ARBA00023163"/>
    </source>
</evidence>
<dbReference type="PROSITE" id="PS51078">
    <property type="entry name" value="ICLR_ED"/>
    <property type="match status" value="1"/>
</dbReference>
<feature type="domain" description="IclR-ED" evidence="5">
    <location>
        <begin position="73"/>
        <end position="253"/>
    </location>
</feature>
<keyword evidence="1" id="KW-0805">Transcription regulation</keyword>
<dbReference type="SUPFAM" id="SSF46785">
    <property type="entry name" value="Winged helix' DNA-binding domain"/>
    <property type="match status" value="1"/>
</dbReference>
<dbReference type="PANTHER" id="PTHR30136">
    <property type="entry name" value="HELIX-TURN-HELIX TRANSCRIPTIONAL REGULATOR, ICLR FAMILY"/>
    <property type="match status" value="1"/>
</dbReference>
<dbReference type="Pfam" id="PF01614">
    <property type="entry name" value="IclR_C"/>
    <property type="match status" value="1"/>
</dbReference>
<dbReference type="InterPro" id="IPR029016">
    <property type="entry name" value="GAF-like_dom_sf"/>
</dbReference>
<dbReference type="InterPro" id="IPR005471">
    <property type="entry name" value="Tscrpt_reg_IclR_N"/>
</dbReference>
<proteinExistence type="predicted"/>
<dbReference type="InterPro" id="IPR050707">
    <property type="entry name" value="HTH_MetabolicPath_Reg"/>
</dbReference>
<dbReference type="Proteomes" id="UP001317705">
    <property type="component" value="Chromosome"/>
</dbReference>
<dbReference type="PANTHER" id="PTHR30136:SF24">
    <property type="entry name" value="HTH-TYPE TRANSCRIPTIONAL REPRESSOR ALLR"/>
    <property type="match status" value="1"/>
</dbReference>
<dbReference type="SUPFAM" id="SSF55781">
    <property type="entry name" value="GAF domain-like"/>
    <property type="match status" value="1"/>
</dbReference>
<keyword evidence="2" id="KW-0238">DNA-binding</keyword>
<dbReference type="Gene3D" id="3.30.450.40">
    <property type="match status" value="1"/>
</dbReference>
<dbReference type="EMBL" id="AP027151">
    <property type="protein sequence ID" value="BDV42774.1"/>
    <property type="molecule type" value="Genomic_DNA"/>
</dbReference>
<dbReference type="InterPro" id="IPR036388">
    <property type="entry name" value="WH-like_DNA-bd_sf"/>
</dbReference>
<evidence type="ECO:0000259" key="5">
    <source>
        <dbReference type="PROSITE" id="PS51078"/>
    </source>
</evidence>
<protein>
    <submittedName>
        <fullName evidence="6">IclR family transcriptional regulator</fullName>
    </submittedName>
</protein>
<evidence type="ECO:0000259" key="4">
    <source>
        <dbReference type="PROSITE" id="PS51077"/>
    </source>
</evidence>
<gene>
    <name evidence="6" type="ORF">GURASL_16970</name>
</gene>
<evidence type="ECO:0000256" key="1">
    <source>
        <dbReference type="ARBA" id="ARBA00023015"/>
    </source>
</evidence>
<dbReference type="RefSeq" id="WP_282003436.1">
    <property type="nucleotide sequence ID" value="NZ_AP027151.1"/>
</dbReference>
<evidence type="ECO:0000256" key="2">
    <source>
        <dbReference type="ARBA" id="ARBA00023125"/>
    </source>
</evidence>
<organism evidence="6 7">
    <name type="scientific">Geotalea uraniireducens</name>
    <dbReference type="NCBI Taxonomy" id="351604"/>
    <lineage>
        <taxon>Bacteria</taxon>
        <taxon>Pseudomonadati</taxon>
        <taxon>Thermodesulfobacteriota</taxon>
        <taxon>Desulfuromonadia</taxon>
        <taxon>Geobacterales</taxon>
        <taxon>Geobacteraceae</taxon>
        <taxon>Geotalea</taxon>
    </lineage>
</organism>
<sequence length="258" mass="28317">MKLAKTTYSVQTVDKAFEMLELLAEQTNGLSMAQLATQIGLNRNKAFRLAATLCERGLVEQEKGSGVYRLGVCSVALAQKFLRNANLVNYAHPLMEELARKHGEAVYMTVIKDDEVVFVDMVDCDRHIKAAPLVGKKFPFATNAPGKVLKALDSRELLEKLMTRRGRRGGSADLDLLESELDEIRTSGIAVDRDALGDGISSVAVAIRDYAGMVIGALTMLGPSFRMLQNRLEQEIIPSLNEYAEILSMKFGYAKASA</sequence>
<dbReference type="SMART" id="SM00346">
    <property type="entry name" value="HTH_ICLR"/>
    <property type="match status" value="1"/>
</dbReference>
<evidence type="ECO:0000313" key="6">
    <source>
        <dbReference type="EMBL" id="BDV42774.1"/>
    </source>
</evidence>
<dbReference type="InterPro" id="IPR036390">
    <property type="entry name" value="WH_DNA-bd_sf"/>
</dbReference>
<reference evidence="6 7" key="1">
    <citation type="submission" date="2022-12" db="EMBL/GenBank/DDBJ databases">
        <title>Polyphasic characterization of Geotalea uranireducens NIT-SL11 newly isolated from a complex of sewage sludge and microbially reduced graphene oxide.</title>
        <authorList>
            <person name="Xie L."/>
            <person name="Yoshida N."/>
            <person name="Meng L."/>
        </authorList>
    </citation>
    <scope>NUCLEOTIDE SEQUENCE [LARGE SCALE GENOMIC DNA]</scope>
    <source>
        <strain evidence="6 7">NIT-SL11</strain>
    </source>
</reference>
<dbReference type="InterPro" id="IPR014757">
    <property type="entry name" value="Tscrpt_reg_IclR_C"/>
</dbReference>
<keyword evidence="7" id="KW-1185">Reference proteome</keyword>